<gene>
    <name evidence="2" type="ORF">GCM10009717_23930</name>
</gene>
<accession>A0ABN2QR24</accession>
<dbReference type="Proteomes" id="UP001499954">
    <property type="component" value="Unassembled WGS sequence"/>
</dbReference>
<protein>
    <submittedName>
        <fullName evidence="2">Uncharacterized protein</fullName>
    </submittedName>
</protein>
<proteinExistence type="predicted"/>
<comment type="caution">
    <text evidence="2">The sequence shown here is derived from an EMBL/GenBank/DDBJ whole genome shotgun (WGS) entry which is preliminary data.</text>
</comment>
<dbReference type="EMBL" id="BAAAMK010000004">
    <property type="protein sequence ID" value="GAA1956870.1"/>
    <property type="molecule type" value="Genomic_DNA"/>
</dbReference>
<sequence length="70" mass="7865">MDHAAGFTVLNQYGADAAQAEARFARQRLVSEQRAQQDAEQATTLIVAAQRKASRRGRWPRFPRSPRIAI</sequence>
<evidence type="ECO:0000313" key="2">
    <source>
        <dbReference type="EMBL" id="GAA1956870.1"/>
    </source>
</evidence>
<organism evidence="2 3">
    <name type="scientific">Agromyces allii</name>
    <dbReference type="NCBI Taxonomy" id="393607"/>
    <lineage>
        <taxon>Bacteria</taxon>
        <taxon>Bacillati</taxon>
        <taxon>Actinomycetota</taxon>
        <taxon>Actinomycetes</taxon>
        <taxon>Micrococcales</taxon>
        <taxon>Microbacteriaceae</taxon>
        <taxon>Agromyces</taxon>
    </lineage>
</organism>
<evidence type="ECO:0000313" key="3">
    <source>
        <dbReference type="Proteomes" id="UP001499954"/>
    </source>
</evidence>
<name>A0ABN2QR24_9MICO</name>
<reference evidence="2 3" key="1">
    <citation type="journal article" date="2019" name="Int. J. Syst. Evol. Microbiol.">
        <title>The Global Catalogue of Microorganisms (GCM) 10K type strain sequencing project: providing services to taxonomists for standard genome sequencing and annotation.</title>
        <authorList>
            <consortium name="The Broad Institute Genomics Platform"/>
            <consortium name="The Broad Institute Genome Sequencing Center for Infectious Disease"/>
            <person name="Wu L."/>
            <person name="Ma J."/>
        </authorList>
    </citation>
    <scope>NUCLEOTIDE SEQUENCE [LARGE SCALE GENOMIC DNA]</scope>
    <source>
        <strain evidence="2 3">JCM 13584</strain>
    </source>
</reference>
<evidence type="ECO:0000256" key="1">
    <source>
        <dbReference type="SAM" id="Coils"/>
    </source>
</evidence>
<feature type="coiled-coil region" evidence="1">
    <location>
        <begin position="15"/>
        <end position="52"/>
    </location>
</feature>
<keyword evidence="3" id="KW-1185">Reference proteome</keyword>
<dbReference type="RefSeq" id="WP_157414229.1">
    <property type="nucleotide sequence ID" value="NZ_BAAAMK010000004.1"/>
</dbReference>
<keyword evidence="1" id="KW-0175">Coiled coil</keyword>